<dbReference type="InterPro" id="IPR036388">
    <property type="entry name" value="WH-like_DNA-bd_sf"/>
</dbReference>
<dbReference type="Pfam" id="PF02237">
    <property type="entry name" value="BPL_C"/>
    <property type="match status" value="1"/>
</dbReference>
<dbReference type="InterPro" id="IPR036390">
    <property type="entry name" value="WH_DNA-bd_sf"/>
</dbReference>
<dbReference type="GO" id="GO:0006355">
    <property type="term" value="P:regulation of DNA-templated transcription"/>
    <property type="evidence" value="ECO:0007669"/>
    <property type="project" value="InterPro"/>
</dbReference>
<dbReference type="InterPro" id="IPR013196">
    <property type="entry name" value="HTH_11"/>
</dbReference>
<reference evidence="5 6" key="1">
    <citation type="journal article" date="2013" name="PLoS ONE">
        <title>Assembly-driven community genomics of a hypersaline microbial ecosystem.</title>
        <authorList>
            <person name="Podell S."/>
            <person name="Ugalde J.A."/>
            <person name="Narasingarao P."/>
            <person name="Banfield J.F."/>
            <person name="Heidelberg K.B."/>
            <person name="Allen E.E."/>
        </authorList>
    </citation>
    <scope>NUCLEOTIDE SEQUENCE [LARGE SCALE GENOMIC DNA]</scope>
    <source>
        <strain evidence="6">J07HQW1</strain>
    </source>
</reference>
<feature type="domain" description="BPL/LPL catalytic" evidence="4">
    <location>
        <begin position="64"/>
        <end position="258"/>
    </location>
</feature>
<dbReference type="SUPFAM" id="SSF50037">
    <property type="entry name" value="C-terminal domain of transcriptional repressors"/>
    <property type="match status" value="1"/>
</dbReference>
<dbReference type="InterPro" id="IPR030855">
    <property type="entry name" value="Bifunct_BirA"/>
</dbReference>
<dbReference type="PANTHER" id="PTHR12835:SF5">
    <property type="entry name" value="BIOTIN--PROTEIN LIGASE"/>
    <property type="match status" value="1"/>
</dbReference>
<dbReference type="STRING" id="1238424.J07HQW1_02915"/>
<gene>
    <name evidence="5" type="ORF">J07HQW1_02915</name>
</gene>
<keyword evidence="2" id="KW-0547">Nucleotide-binding</keyword>
<dbReference type="InterPro" id="IPR011991">
    <property type="entry name" value="ArsR-like_HTH"/>
</dbReference>
<dbReference type="SUPFAM" id="SSF55681">
    <property type="entry name" value="Class II aaRS and biotin synthetases"/>
    <property type="match status" value="1"/>
</dbReference>
<evidence type="ECO:0000256" key="2">
    <source>
        <dbReference type="ARBA" id="ARBA00022741"/>
    </source>
</evidence>
<dbReference type="EMBL" id="KE356560">
    <property type="protein sequence ID" value="ERG92866.1"/>
    <property type="molecule type" value="Genomic_DNA"/>
</dbReference>
<dbReference type="PROSITE" id="PS51733">
    <property type="entry name" value="BPL_LPL_CATALYTIC"/>
    <property type="match status" value="1"/>
</dbReference>
<protein>
    <submittedName>
        <fullName evidence="5">BirA, biotin-[acetyl-CoA-carboxylase] ligase region</fullName>
    </submittedName>
</protein>
<dbReference type="NCBIfam" id="TIGR00121">
    <property type="entry name" value="birA_ligase"/>
    <property type="match status" value="1"/>
</dbReference>
<evidence type="ECO:0000313" key="5">
    <source>
        <dbReference type="EMBL" id="ERG92866.1"/>
    </source>
</evidence>
<evidence type="ECO:0000259" key="4">
    <source>
        <dbReference type="PROSITE" id="PS51733"/>
    </source>
</evidence>
<dbReference type="GO" id="GO:0005737">
    <property type="term" value="C:cytoplasm"/>
    <property type="evidence" value="ECO:0007669"/>
    <property type="project" value="TreeGrafter"/>
</dbReference>
<dbReference type="GO" id="GO:0005524">
    <property type="term" value="F:ATP binding"/>
    <property type="evidence" value="ECO:0007669"/>
    <property type="project" value="UniProtKB-KW"/>
</dbReference>
<name>U1PKZ1_9EURY</name>
<accession>U1PKZ1</accession>
<dbReference type="AlphaFoldDB" id="U1PKZ1"/>
<dbReference type="InterPro" id="IPR004143">
    <property type="entry name" value="BPL_LPL_catalytic"/>
</dbReference>
<sequence length="325" mass="34789">MNKTRSRLIKMLHDSSAPVSGPALAARLDVSRAAIWKHIEALRDAGFEIDSSPDGYNVTAVTGYNGPTITFGLEAPYRVEYADQYESTNDRARELAKMDVTDDVAVVADAQTGGRGRLDRQWSSPSGGIWVSLLLHPRCSPAELPVYTFAAAVAVVRAVQQCGIDVSIKWPNDVLLSRDAPEVDSSTGRKLAGILTETAGEADQVSWLIVGIGLNANIDSTALPPAATSLQSVTGAVDRRALLQRVLNSFAELTNPIDSADILDAWRAHSTTLNQQVRITTPRKTIEGIAVDIQAPGALIVQTDEGTETVHAGDCEHLRPTGNNS</sequence>
<proteinExistence type="inferred from homology"/>
<dbReference type="Pfam" id="PF03099">
    <property type="entry name" value="BPL_LplA_LipB"/>
    <property type="match status" value="1"/>
</dbReference>
<dbReference type="InterPro" id="IPR003142">
    <property type="entry name" value="BPL_C"/>
</dbReference>
<dbReference type="Gene3D" id="3.30.930.10">
    <property type="entry name" value="Bira Bifunctional Protein, Domain 2"/>
    <property type="match status" value="1"/>
</dbReference>
<dbReference type="Proteomes" id="UP000030649">
    <property type="component" value="Unassembled WGS sequence"/>
</dbReference>
<dbReference type="CDD" id="cd00090">
    <property type="entry name" value="HTH_ARSR"/>
    <property type="match status" value="1"/>
</dbReference>
<dbReference type="InterPro" id="IPR045864">
    <property type="entry name" value="aa-tRNA-synth_II/BPL/LPL"/>
</dbReference>
<dbReference type="InterPro" id="IPR004408">
    <property type="entry name" value="Biotin_CoA_COase_ligase"/>
</dbReference>
<dbReference type="InterPro" id="IPR008988">
    <property type="entry name" value="Transcriptional_repressor_C"/>
</dbReference>
<organism evidence="5 6">
    <name type="scientific">Haloquadratum walsbyi J07HQW1</name>
    <dbReference type="NCBI Taxonomy" id="1238424"/>
    <lineage>
        <taxon>Archaea</taxon>
        <taxon>Methanobacteriati</taxon>
        <taxon>Methanobacteriota</taxon>
        <taxon>Stenosarchaea group</taxon>
        <taxon>Halobacteria</taxon>
        <taxon>Halobacteriales</taxon>
        <taxon>Haloferacaceae</taxon>
        <taxon>Haloquadratum</taxon>
    </lineage>
</organism>
<dbReference type="SUPFAM" id="SSF46785">
    <property type="entry name" value="Winged helix' DNA-binding domain"/>
    <property type="match status" value="1"/>
</dbReference>
<dbReference type="HAMAP" id="MF_00978">
    <property type="entry name" value="Bifunct_BirA"/>
    <property type="match status" value="1"/>
</dbReference>
<dbReference type="GO" id="GO:0004077">
    <property type="term" value="F:biotin--[biotin carboxyl-carrier protein] ligase activity"/>
    <property type="evidence" value="ECO:0007669"/>
    <property type="project" value="InterPro"/>
</dbReference>
<keyword evidence="1 5" id="KW-0436">Ligase</keyword>
<dbReference type="CDD" id="cd16442">
    <property type="entry name" value="BPL"/>
    <property type="match status" value="1"/>
</dbReference>
<dbReference type="Pfam" id="PF08279">
    <property type="entry name" value="HTH_11"/>
    <property type="match status" value="1"/>
</dbReference>
<evidence type="ECO:0000313" key="6">
    <source>
        <dbReference type="Proteomes" id="UP000030649"/>
    </source>
</evidence>
<dbReference type="PANTHER" id="PTHR12835">
    <property type="entry name" value="BIOTIN PROTEIN LIGASE"/>
    <property type="match status" value="1"/>
</dbReference>
<evidence type="ECO:0000256" key="1">
    <source>
        <dbReference type="ARBA" id="ARBA00022598"/>
    </source>
</evidence>
<evidence type="ECO:0000256" key="3">
    <source>
        <dbReference type="ARBA" id="ARBA00022840"/>
    </source>
</evidence>
<keyword evidence="3" id="KW-0067">ATP-binding</keyword>
<dbReference type="Gene3D" id="2.30.30.100">
    <property type="match status" value="1"/>
</dbReference>
<dbReference type="Gene3D" id="1.10.10.10">
    <property type="entry name" value="Winged helix-like DNA-binding domain superfamily/Winged helix DNA-binding domain"/>
    <property type="match status" value="1"/>
</dbReference>
<dbReference type="HOGENOM" id="CLU_051096_0_0_2"/>